<dbReference type="AlphaFoldDB" id="A0A1H7MGA0"/>
<dbReference type="Proteomes" id="UP000199256">
    <property type="component" value="Unassembled WGS sequence"/>
</dbReference>
<dbReference type="PANTHER" id="PTHR43628:SF1">
    <property type="entry name" value="CHITIN SYNTHASE REGULATORY FACTOR 2-RELATED"/>
    <property type="match status" value="1"/>
</dbReference>
<accession>A0A1H7MGA0</accession>
<dbReference type="InterPro" id="IPR052945">
    <property type="entry name" value="Mitotic_Regulator"/>
</dbReference>
<evidence type="ECO:0008006" key="3">
    <source>
        <dbReference type="Google" id="ProtNLM"/>
    </source>
</evidence>
<organism evidence="1 2">
    <name type="scientific">Ectothiorhodospira marina</name>
    <dbReference type="NCBI Taxonomy" id="1396821"/>
    <lineage>
        <taxon>Bacteria</taxon>
        <taxon>Pseudomonadati</taxon>
        <taxon>Pseudomonadota</taxon>
        <taxon>Gammaproteobacteria</taxon>
        <taxon>Chromatiales</taxon>
        <taxon>Ectothiorhodospiraceae</taxon>
        <taxon>Ectothiorhodospira</taxon>
    </lineage>
</organism>
<proteinExistence type="predicted"/>
<name>A0A1H7MGA0_9GAMM</name>
<evidence type="ECO:0000313" key="1">
    <source>
        <dbReference type="EMBL" id="SEL09928.1"/>
    </source>
</evidence>
<dbReference type="EMBL" id="FOAA01000009">
    <property type="protein sequence ID" value="SEL09928.1"/>
    <property type="molecule type" value="Genomic_DNA"/>
</dbReference>
<dbReference type="PANTHER" id="PTHR43628">
    <property type="entry name" value="ACTIVATOR OF C KINASE PROTEIN 1-RELATED"/>
    <property type="match status" value="1"/>
</dbReference>
<evidence type="ECO:0000313" key="2">
    <source>
        <dbReference type="Proteomes" id="UP000199256"/>
    </source>
</evidence>
<gene>
    <name evidence="1" type="ORF">SAMN05444515_10982</name>
</gene>
<dbReference type="InterPro" id="IPR011990">
    <property type="entry name" value="TPR-like_helical_dom_sf"/>
</dbReference>
<reference evidence="2" key="1">
    <citation type="submission" date="2016-10" db="EMBL/GenBank/DDBJ databases">
        <authorList>
            <person name="Varghese N."/>
            <person name="Submissions S."/>
        </authorList>
    </citation>
    <scope>NUCLEOTIDE SEQUENCE [LARGE SCALE GENOMIC DNA]</scope>
    <source>
        <strain evidence="2">DSM 241</strain>
    </source>
</reference>
<sequence length="293" mass="31941">MLCAAGLKTLAGLVLTALLYLPVGLWAQESPKPWSEQAGDGMSVAQMEAEAQAHLQETPPNYPQAHLWFEQAANQGSPQAAAYLGWLYEHGHGVEPDPSLAIAWYAQAVETGAHRYTLHLGWMHLNGELIPVDRVASEAWFRRGIKADYAPARVALASVWIADATGGLEPHRTLEAETLLHEAHEQGEPNAVYFLARLYLEGIGDVEADPDQAFHFTHQGAQAGHPTLQAWLSELYLQGRGVEANRVKAAKWASLSAAAGDPVGTQMLQLLQHELDAEVLEAGREQALAWLEN</sequence>
<keyword evidence="2" id="KW-1185">Reference proteome</keyword>
<dbReference type="SUPFAM" id="SSF81901">
    <property type="entry name" value="HCP-like"/>
    <property type="match status" value="2"/>
</dbReference>
<dbReference type="InterPro" id="IPR006597">
    <property type="entry name" value="Sel1-like"/>
</dbReference>
<dbReference type="SMART" id="SM00671">
    <property type="entry name" value="SEL1"/>
    <property type="match status" value="5"/>
</dbReference>
<protein>
    <recommendedName>
        <fullName evidence="3">TPR repeat</fullName>
    </recommendedName>
</protein>
<dbReference type="STRING" id="1396821.SAMN05444515_10982"/>
<dbReference type="Pfam" id="PF08238">
    <property type="entry name" value="Sel1"/>
    <property type="match status" value="5"/>
</dbReference>
<dbReference type="Gene3D" id="1.25.40.10">
    <property type="entry name" value="Tetratricopeptide repeat domain"/>
    <property type="match status" value="2"/>
</dbReference>